<keyword evidence="2" id="KW-1185">Reference proteome</keyword>
<dbReference type="EMBL" id="CP000804">
    <property type="protein sequence ID" value="ABU58892.1"/>
    <property type="molecule type" value="Genomic_DNA"/>
</dbReference>
<name>A7NMW8_ROSCS</name>
<reference evidence="1 2" key="1">
    <citation type="submission" date="2007-08" db="EMBL/GenBank/DDBJ databases">
        <title>Complete sequence of Roseiflexus castenholzii DSM 13941.</title>
        <authorList>
            <consortium name="US DOE Joint Genome Institute"/>
            <person name="Copeland A."/>
            <person name="Lucas S."/>
            <person name="Lapidus A."/>
            <person name="Barry K."/>
            <person name="Glavina del Rio T."/>
            <person name="Dalin E."/>
            <person name="Tice H."/>
            <person name="Pitluck S."/>
            <person name="Thompson L.S."/>
            <person name="Brettin T."/>
            <person name="Bruce D."/>
            <person name="Detter J.C."/>
            <person name="Han C."/>
            <person name="Tapia R."/>
            <person name="Schmutz J."/>
            <person name="Larimer F."/>
            <person name="Land M."/>
            <person name="Hauser L."/>
            <person name="Kyrpides N."/>
            <person name="Mikhailova N."/>
            <person name="Bryant D.A."/>
            <person name="Hanada S."/>
            <person name="Tsukatani Y."/>
            <person name="Richardson P."/>
        </authorList>
    </citation>
    <scope>NUCLEOTIDE SEQUENCE [LARGE SCALE GENOMIC DNA]</scope>
    <source>
        <strain evidence="2">DSM 13941 / HLO8</strain>
    </source>
</reference>
<accession>A7NMW8</accession>
<dbReference type="KEGG" id="rca:Rcas_2821"/>
<evidence type="ECO:0008006" key="3">
    <source>
        <dbReference type="Google" id="ProtNLM"/>
    </source>
</evidence>
<dbReference type="STRING" id="383372.Rcas_2821"/>
<dbReference type="HOGENOM" id="CLU_122416_1_0_0"/>
<evidence type="ECO:0000313" key="2">
    <source>
        <dbReference type="Proteomes" id="UP000000263"/>
    </source>
</evidence>
<evidence type="ECO:0000313" key="1">
    <source>
        <dbReference type="EMBL" id="ABU58892.1"/>
    </source>
</evidence>
<organism evidence="1 2">
    <name type="scientific">Roseiflexus castenholzii (strain DSM 13941 / HLO8)</name>
    <dbReference type="NCBI Taxonomy" id="383372"/>
    <lineage>
        <taxon>Bacteria</taxon>
        <taxon>Bacillati</taxon>
        <taxon>Chloroflexota</taxon>
        <taxon>Chloroflexia</taxon>
        <taxon>Chloroflexales</taxon>
        <taxon>Roseiflexineae</taxon>
        <taxon>Roseiflexaceae</taxon>
        <taxon>Roseiflexus</taxon>
    </lineage>
</organism>
<gene>
    <name evidence="1" type="ordered locus">Rcas_2821</name>
</gene>
<dbReference type="OrthoDB" id="9802230at2"/>
<dbReference type="RefSeq" id="WP_012121316.1">
    <property type="nucleotide sequence ID" value="NC_009767.1"/>
</dbReference>
<dbReference type="eggNOG" id="ENOG5031S84">
    <property type="taxonomic scope" value="Bacteria"/>
</dbReference>
<proteinExistence type="predicted"/>
<protein>
    <recommendedName>
        <fullName evidence="3">Secreted protein</fullName>
    </recommendedName>
</protein>
<dbReference type="Proteomes" id="UP000000263">
    <property type="component" value="Chromosome"/>
</dbReference>
<sequence>MLQTEFSFVLPCGYVDEQGNLHREGSMRRATAIDEIEPLEDSRVQRNEAYLSILLLSRVITRLGTIGVITPAIVERLFATDFLYLQDLYIQINAAAPHLVETQCPACGARFAIDVGVHEKTG</sequence>
<dbReference type="AlphaFoldDB" id="A7NMW8"/>